<dbReference type="EMBL" id="QSQQ01000013">
    <property type="protein sequence ID" value="RGK46928.1"/>
    <property type="molecule type" value="Genomic_DNA"/>
</dbReference>
<dbReference type="EMBL" id="QSGQ01000009">
    <property type="protein sequence ID" value="RHB36802.1"/>
    <property type="molecule type" value="Genomic_DNA"/>
</dbReference>
<comment type="caution">
    <text evidence="12">Lacks conserved residue(s) required for the propagation of feature annotation.</text>
</comment>
<dbReference type="NCBIfam" id="TIGR01072">
    <property type="entry name" value="murA"/>
    <property type="match status" value="1"/>
</dbReference>
<dbReference type="Proteomes" id="UP000284883">
    <property type="component" value="Unassembled WGS sequence"/>
</dbReference>
<dbReference type="Proteomes" id="UP000284962">
    <property type="component" value="Unassembled WGS sequence"/>
</dbReference>
<reference evidence="31 32" key="1">
    <citation type="submission" date="2018-08" db="EMBL/GenBank/DDBJ databases">
        <title>A genome reference for cultivated species of the human gut microbiota.</title>
        <authorList>
            <person name="Zou Y."/>
            <person name="Xue W."/>
            <person name="Luo G."/>
        </authorList>
    </citation>
    <scope>NUCLEOTIDE SEQUENCE [LARGE SCALE GENOMIC DNA]</scope>
    <source>
        <strain evidence="22 35">AF12-11</strain>
        <strain evidence="21 37">AF19-4AC</strain>
        <strain evidence="20 46">AF21-25</strain>
        <strain evidence="19 38">AF25-11</strain>
        <strain evidence="30 44">AF31-13BH</strain>
        <strain evidence="29 36">AF36-1BH</strain>
        <strain evidence="28 39">AF42-21</strain>
        <strain evidence="27 45">AM23-7AC</strain>
        <strain evidence="26 40">AM37-5</strain>
        <strain evidence="25 41">AM40-15AC</strain>
        <strain evidence="24 43">AM42-8</strain>
        <strain evidence="23 42">AM46-16</strain>
        <strain evidence="18 33">OM02-12</strain>
        <strain evidence="17 32">OM03-2</strain>
        <strain evidence="16 34">TF11-11</strain>
        <strain evidence="15 31">TM09-19AC</strain>
    </source>
</reference>
<evidence type="ECO:0000256" key="2">
    <source>
        <dbReference type="ARBA" id="ARBA00004752"/>
    </source>
</evidence>
<evidence type="ECO:0000313" key="20">
    <source>
        <dbReference type="EMBL" id="RGS72434.1"/>
    </source>
</evidence>
<evidence type="ECO:0000313" key="15">
    <source>
        <dbReference type="EMBL" id="RGI85746.1"/>
    </source>
</evidence>
<evidence type="ECO:0000256" key="5">
    <source>
        <dbReference type="ARBA" id="ARBA00022679"/>
    </source>
</evidence>
<keyword evidence="33" id="KW-1185">Reference proteome</keyword>
<evidence type="ECO:0000256" key="12">
    <source>
        <dbReference type="HAMAP-Rule" id="MF_00111"/>
    </source>
</evidence>
<dbReference type="EMBL" id="QSVQ01000017">
    <property type="protein sequence ID" value="RGO48302.1"/>
    <property type="molecule type" value="Genomic_DNA"/>
</dbReference>
<evidence type="ECO:0000313" key="33">
    <source>
        <dbReference type="Proteomes" id="UP000261055"/>
    </source>
</evidence>
<dbReference type="InterPro" id="IPR005750">
    <property type="entry name" value="UDP_GlcNAc_COvinyl_MurA"/>
</dbReference>
<dbReference type="Proteomes" id="UP000261208">
    <property type="component" value="Unassembled WGS sequence"/>
</dbReference>
<evidence type="ECO:0000313" key="41">
    <source>
        <dbReference type="Proteomes" id="UP000284883"/>
    </source>
</evidence>
<dbReference type="EMBL" id="QRVU01000010">
    <property type="protein sequence ID" value="RGS72434.1"/>
    <property type="molecule type" value="Genomic_DNA"/>
</dbReference>
<dbReference type="FunFam" id="3.65.10.10:FF:000001">
    <property type="entry name" value="UDP-N-acetylglucosamine 1-carboxyvinyltransferase"/>
    <property type="match status" value="1"/>
</dbReference>
<dbReference type="Proteomes" id="UP000285666">
    <property type="component" value="Unassembled WGS sequence"/>
</dbReference>
<organism evidence="15 31">
    <name type="scientific">Dorea formicigenerans</name>
    <dbReference type="NCBI Taxonomy" id="39486"/>
    <lineage>
        <taxon>Bacteria</taxon>
        <taxon>Bacillati</taxon>
        <taxon>Bacillota</taxon>
        <taxon>Clostridia</taxon>
        <taxon>Lachnospirales</taxon>
        <taxon>Lachnospiraceae</taxon>
        <taxon>Dorea</taxon>
    </lineage>
</organism>
<evidence type="ECO:0000313" key="43">
    <source>
        <dbReference type="Proteomes" id="UP000285642"/>
    </source>
</evidence>
<evidence type="ECO:0000313" key="44">
    <source>
        <dbReference type="Proteomes" id="UP000285652"/>
    </source>
</evidence>
<dbReference type="AlphaFoldDB" id="A0A3E4F8J4"/>
<evidence type="ECO:0000313" key="16">
    <source>
        <dbReference type="EMBL" id="RGK46928.1"/>
    </source>
</evidence>
<dbReference type="EMBL" id="QRNS01000002">
    <property type="protein sequence ID" value="RHK65782.1"/>
    <property type="molecule type" value="Genomic_DNA"/>
</dbReference>
<dbReference type="Proteomes" id="UP000260664">
    <property type="component" value="Unassembled WGS sequence"/>
</dbReference>
<comment type="subcellular location">
    <subcellularLocation>
        <location evidence="1 12">Cytoplasm</location>
    </subcellularLocation>
</comment>
<evidence type="ECO:0000313" key="45">
    <source>
        <dbReference type="Proteomes" id="UP000285666"/>
    </source>
</evidence>
<dbReference type="Proteomes" id="UP000284742">
    <property type="component" value="Unassembled WGS sequence"/>
</dbReference>
<dbReference type="EMBL" id="QRHN01000022">
    <property type="protein sequence ID" value="RHF76449.1"/>
    <property type="molecule type" value="Genomic_DNA"/>
</dbReference>
<keyword evidence="3 12" id="KW-0963">Cytoplasm</keyword>
<evidence type="ECO:0000313" key="17">
    <source>
        <dbReference type="EMBL" id="RGN91548.1"/>
    </source>
</evidence>
<evidence type="ECO:0000313" key="32">
    <source>
        <dbReference type="Proteomes" id="UP000260841"/>
    </source>
</evidence>
<dbReference type="HAMAP" id="MF_00111">
    <property type="entry name" value="MurA"/>
    <property type="match status" value="1"/>
</dbReference>
<evidence type="ECO:0000313" key="25">
    <source>
        <dbReference type="EMBL" id="RHB36802.1"/>
    </source>
</evidence>
<dbReference type="EMBL" id="QRQQ01000009">
    <property type="protein sequence ID" value="RHN15238.1"/>
    <property type="molecule type" value="Genomic_DNA"/>
</dbReference>
<evidence type="ECO:0000256" key="11">
    <source>
        <dbReference type="ARBA" id="ARBA00047527"/>
    </source>
</evidence>
<dbReference type="GO" id="GO:0008360">
    <property type="term" value="P:regulation of cell shape"/>
    <property type="evidence" value="ECO:0007669"/>
    <property type="project" value="UniProtKB-KW"/>
</dbReference>
<evidence type="ECO:0000259" key="13">
    <source>
        <dbReference type="Pfam" id="PF00275"/>
    </source>
</evidence>
<feature type="active site" description="Proton donor" evidence="12">
    <location>
        <position position="117"/>
    </location>
</feature>
<evidence type="ECO:0000313" key="46">
    <source>
        <dbReference type="Proteomes" id="UP000285981"/>
    </source>
</evidence>
<comment type="catalytic activity">
    <reaction evidence="11 12">
        <text>phosphoenolpyruvate + UDP-N-acetyl-alpha-D-glucosamine = UDP-N-acetyl-3-O-(1-carboxyvinyl)-alpha-D-glucosamine + phosphate</text>
        <dbReference type="Rhea" id="RHEA:18681"/>
        <dbReference type="ChEBI" id="CHEBI:43474"/>
        <dbReference type="ChEBI" id="CHEBI:57705"/>
        <dbReference type="ChEBI" id="CHEBI:58702"/>
        <dbReference type="ChEBI" id="CHEBI:68483"/>
        <dbReference type="EC" id="2.5.1.7"/>
    </reaction>
</comment>
<comment type="pathway">
    <text evidence="2 12">Cell wall biogenesis; peptidoglycan biosynthesis.</text>
</comment>
<comment type="similarity">
    <text evidence="10 12">Belongs to the EPSP synthase family. MurA subfamily.</text>
</comment>
<evidence type="ECO:0000313" key="39">
    <source>
        <dbReference type="Proteomes" id="UP000284152"/>
    </source>
</evidence>
<keyword evidence="7 12" id="KW-0573">Peptidoglycan synthesis</keyword>
<evidence type="ECO:0000313" key="42">
    <source>
        <dbReference type="Proteomes" id="UP000284962"/>
    </source>
</evidence>
<dbReference type="EMBL" id="QSOI01000003">
    <property type="protein sequence ID" value="RGI85746.1"/>
    <property type="molecule type" value="Genomic_DNA"/>
</dbReference>
<dbReference type="Proteomes" id="UP000285642">
    <property type="component" value="Unassembled WGS sequence"/>
</dbReference>
<dbReference type="Proteomes" id="UP000284152">
    <property type="component" value="Unassembled WGS sequence"/>
</dbReference>
<gene>
    <name evidence="12" type="primary">murA</name>
    <name evidence="28" type="ORF">DW054_01420</name>
    <name evidence="27" type="ORF">DW658_13560</name>
    <name evidence="26" type="ORF">DW860_05490</name>
    <name evidence="25" type="ORF">DW885_12585</name>
    <name evidence="24" type="ORF">DW924_10920</name>
    <name evidence="23" type="ORF">DW957_02670</name>
    <name evidence="22" type="ORF">DWV67_07660</name>
    <name evidence="21" type="ORF">DWX53_04995</name>
    <name evidence="20" type="ORF">DWX78_03220</name>
    <name evidence="19" type="ORF">DWY33_06905</name>
    <name evidence="30" type="ORF">DWZ24_10960</name>
    <name evidence="29" type="ORF">DWZ98_10150</name>
    <name evidence="18" type="ORF">DXB12_12875</name>
    <name evidence="17" type="ORF">DXB36_07385</name>
    <name evidence="16" type="ORF">DXD10_10590</name>
    <name evidence="15" type="ORF">DXD84_03340</name>
    <name evidence="14" type="ORF">HF855_10730</name>
</gene>
<dbReference type="InterPro" id="IPR036968">
    <property type="entry name" value="Enolpyruvate_Tfrase_sf"/>
</dbReference>
<evidence type="ECO:0000313" key="47">
    <source>
        <dbReference type="Proteomes" id="UP000580130"/>
    </source>
</evidence>
<feature type="domain" description="Enolpyruvate transferase" evidence="13">
    <location>
        <begin position="7"/>
        <end position="406"/>
    </location>
</feature>
<dbReference type="GO" id="GO:0008760">
    <property type="term" value="F:UDP-N-acetylglucosamine 1-carboxyvinyltransferase activity"/>
    <property type="evidence" value="ECO:0007669"/>
    <property type="project" value="UniProtKB-UniRule"/>
</dbReference>
<keyword evidence="9 12" id="KW-0961">Cell wall biogenesis/degradation</keyword>
<evidence type="ECO:0000313" key="31">
    <source>
        <dbReference type="Proteomes" id="UP000260664"/>
    </source>
</evidence>
<dbReference type="GO" id="GO:0009252">
    <property type="term" value="P:peptidoglycan biosynthetic process"/>
    <property type="evidence" value="ECO:0007669"/>
    <property type="project" value="UniProtKB-UniRule"/>
</dbReference>
<dbReference type="Proteomes" id="UP000283652">
    <property type="component" value="Unassembled WGS sequence"/>
</dbReference>
<name>A0A3E4F8J4_9FIRM</name>
<keyword evidence="8 12" id="KW-0131">Cell cycle</keyword>
<evidence type="ECO:0000313" key="40">
    <source>
        <dbReference type="Proteomes" id="UP000284742"/>
    </source>
</evidence>
<dbReference type="Proteomes" id="UP000283325">
    <property type="component" value="Unassembled WGS sequence"/>
</dbReference>
<keyword evidence="5 12" id="KW-0808">Transferase</keyword>
<dbReference type="Proteomes" id="UP000285981">
    <property type="component" value="Unassembled WGS sequence"/>
</dbReference>
<dbReference type="GO" id="GO:0051301">
    <property type="term" value="P:cell division"/>
    <property type="evidence" value="ECO:0007669"/>
    <property type="project" value="UniProtKB-KW"/>
</dbReference>
<dbReference type="InterPro" id="IPR050068">
    <property type="entry name" value="MurA_subfamily"/>
</dbReference>
<dbReference type="PANTHER" id="PTHR43783">
    <property type="entry name" value="UDP-N-ACETYLGLUCOSAMINE 1-CARBOXYVINYLTRANSFERASE"/>
    <property type="match status" value="1"/>
</dbReference>
<evidence type="ECO:0000313" key="36">
    <source>
        <dbReference type="Proteomes" id="UP000283325"/>
    </source>
</evidence>
<dbReference type="Proteomes" id="UP000285652">
    <property type="component" value="Unassembled WGS sequence"/>
</dbReference>
<proteinExistence type="inferred from homology"/>
<evidence type="ECO:0000313" key="34">
    <source>
        <dbReference type="Proteomes" id="UP000261208"/>
    </source>
</evidence>
<accession>A0A3E4F8J4</accession>
<dbReference type="RefSeq" id="WP_005331917.1">
    <property type="nucleotide sequence ID" value="NZ_AP031430.1"/>
</dbReference>
<evidence type="ECO:0000313" key="29">
    <source>
        <dbReference type="EMBL" id="RHL87212.1"/>
    </source>
</evidence>
<feature type="binding site" evidence="12">
    <location>
        <position position="93"/>
    </location>
    <ligand>
        <name>UDP-N-acetyl-alpha-D-glucosamine</name>
        <dbReference type="ChEBI" id="CHEBI:57705"/>
    </ligand>
</feature>
<dbReference type="EC" id="2.5.1.7" evidence="12"/>
<feature type="binding site" evidence="12">
    <location>
        <begin position="22"/>
        <end position="23"/>
    </location>
    <ligand>
        <name>phosphoenolpyruvate</name>
        <dbReference type="ChEBI" id="CHEBI:58702"/>
    </ligand>
</feature>
<keyword evidence="6 12" id="KW-0133">Cell shape</keyword>
<evidence type="ECO:0000313" key="26">
    <source>
        <dbReference type="EMBL" id="RHC09779.1"/>
    </source>
</evidence>
<dbReference type="UniPathway" id="UPA00219"/>
<evidence type="ECO:0000256" key="7">
    <source>
        <dbReference type="ARBA" id="ARBA00022984"/>
    </source>
</evidence>
<evidence type="ECO:0000313" key="22">
    <source>
        <dbReference type="EMBL" id="RGW53818.1"/>
    </source>
</evidence>
<dbReference type="Proteomes" id="UP000266376">
    <property type="component" value="Unassembled WGS sequence"/>
</dbReference>
<dbReference type="Proteomes" id="UP000260841">
    <property type="component" value="Unassembled WGS sequence"/>
</dbReference>
<evidence type="ECO:0000313" key="35">
    <source>
        <dbReference type="Proteomes" id="UP000266376"/>
    </source>
</evidence>
<dbReference type="EMBL" id="QSVB01000006">
    <property type="protein sequence ID" value="RGN91548.1"/>
    <property type="molecule type" value="Genomic_DNA"/>
</dbReference>
<keyword evidence="12" id="KW-0670">Pyruvate</keyword>
<evidence type="ECO:0000256" key="8">
    <source>
        <dbReference type="ARBA" id="ARBA00023306"/>
    </source>
</evidence>
<dbReference type="PANTHER" id="PTHR43783:SF2">
    <property type="entry name" value="UDP-N-ACETYLGLUCOSAMINE 1-CARBOXYVINYLTRANSFERASE 2"/>
    <property type="match status" value="1"/>
</dbReference>
<evidence type="ECO:0000313" key="21">
    <source>
        <dbReference type="EMBL" id="RGT10775.1"/>
    </source>
</evidence>
<dbReference type="Proteomes" id="UP000261055">
    <property type="component" value="Unassembled WGS sequence"/>
</dbReference>
<evidence type="ECO:0000256" key="10">
    <source>
        <dbReference type="ARBA" id="ARBA00038367"/>
    </source>
</evidence>
<dbReference type="GO" id="GO:0019277">
    <property type="term" value="P:UDP-N-acetylgalactosamine biosynthetic process"/>
    <property type="evidence" value="ECO:0007669"/>
    <property type="project" value="InterPro"/>
</dbReference>
<dbReference type="Proteomes" id="UP000283630">
    <property type="component" value="Unassembled WGS sequence"/>
</dbReference>
<dbReference type="EMBL" id="QRWH01000003">
    <property type="protein sequence ID" value="RGT10775.1"/>
    <property type="molecule type" value="Genomic_DNA"/>
</dbReference>
<evidence type="ECO:0000313" key="27">
    <source>
        <dbReference type="EMBL" id="RHF76449.1"/>
    </source>
</evidence>
<dbReference type="EMBL" id="JABAFX010000028">
    <property type="protein sequence ID" value="NME57877.1"/>
    <property type="molecule type" value="Genomic_DNA"/>
</dbReference>
<dbReference type="Proteomes" id="UP000580130">
    <property type="component" value="Unassembled WGS sequence"/>
</dbReference>
<evidence type="ECO:0000313" key="24">
    <source>
        <dbReference type="EMBL" id="RHA68515.1"/>
    </source>
</evidence>
<comment type="caution">
    <text evidence="15">The sequence shown here is derived from an EMBL/GenBank/DDBJ whole genome shotgun (WGS) entry which is preliminary data.</text>
</comment>
<feature type="binding site" evidence="12">
    <location>
        <position position="305"/>
    </location>
    <ligand>
        <name>UDP-N-acetyl-alpha-D-glucosamine</name>
        <dbReference type="ChEBI" id="CHEBI:57705"/>
    </ligand>
</feature>
<comment type="function">
    <text evidence="12">Cell wall formation. Adds enolpyruvyl to UDP-N-acetylglucosamine.</text>
</comment>
<dbReference type="EMBL" id="QSFS01000011">
    <property type="protein sequence ID" value="RHA68515.1"/>
    <property type="molecule type" value="Genomic_DNA"/>
</dbReference>
<evidence type="ECO:0000313" key="38">
    <source>
        <dbReference type="Proteomes" id="UP000283652"/>
    </source>
</evidence>
<dbReference type="CDD" id="cd01555">
    <property type="entry name" value="UdpNAET"/>
    <property type="match status" value="1"/>
</dbReference>
<dbReference type="NCBIfam" id="NF009470">
    <property type="entry name" value="PRK12830.1"/>
    <property type="match status" value="1"/>
</dbReference>
<dbReference type="SUPFAM" id="SSF55205">
    <property type="entry name" value="EPT/RTPC-like"/>
    <property type="match status" value="1"/>
</dbReference>
<dbReference type="EMBL" id="QSEW01000002">
    <property type="protein sequence ID" value="RHA01706.1"/>
    <property type="molecule type" value="Genomic_DNA"/>
</dbReference>
<evidence type="ECO:0000256" key="9">
    <source>
        <dbReference type="ARBA" id="ARBA00023316"/>
    </source>
</evidence>
<evidence type="ECO:0000256" key="3">
    <source>
        <dbReference type="ARBA" id="ARBA00022490"/>
    </source>
</evidence>
<dbReference type="GeneID" id="92862949"/>
<reference evidence="14 47" key="2">
    <citation type="submission" date="2020-04" db="EMBL/GenBank/DDBJ databases">
        <authorList>
            <person name="Hitch T.C.A."/>
            <person name="Wylensek D."/>
            <person name="Clavel T."/>
        </authorList>
    </citation>
    <scope>NUCLEOTIDE SEQUENCE [LARGE SCALE GENOMIC DNA]</scope>
    <source>
        <strain evidence="14 47">BSM-383-APC-5F</strain>
    </source>
</reference>
<evidence type="ECO:0000256" key="4">
    <source>
        <dbReference type="ARBA" id="ARBA00022618"/>
    </source>
</evidence>
<evidence type="ECO:0000313" key="28">
    <source>
        <dbReference type="EMBL" id="RHK65782.1"/>
    </source>
</evidence>
<dbReference type="NCBIfam" id="NF006873">
    <property type="entry name" value="PRK09369.1"/>
    <property type="match status" value="1"/>
</dbReference>
<dbReference type="InterPro" id="IPR001986">
    <property type="entry name" value="Enolpyruvate_Tfrase_dom"/>
</dbReference>
<evidence type="ECO:0000313" key="37">
    <source>
        <dbReference type="Proteomes" id="UP000283630"/>
    </source>
</evidence>
<feature type="modified residue" description="2-(S-cysteinyl)pyruvic acid O-phosphothioketal" evidence="12">
    <location>
        <position position="117"/>
    </location>
</feature>
<evidence type="ECO:0000313" key="30">
    <source>
        <dbReference type="EMBL" id="RHN15238.1"/>
    </source>
</evidence>
<dbReference type="EMBL" id="QSHK01000002">
    <property type="protein sequence ID" value="RHC09779.1"/>
    <property type="molecule type" value="Genomic_DNA"/>
</dbReference>
<dbReference type="EMBL" id="QSAJ01000015">
    <property type="protein sequence ID" value="RGW53818.1"/>
    <property type="molecule type" value="Genomic_DNA"/>
</dbReference>
<dbReference type="EMBL" id="QRPD01000008">
    <property type="protein sequence ID" value="RHL87212.1"/>
    <property type="molecule type" value="Genomic_DNA"/>
</dbReference>
<dbReference type="GO" id="GO:0071555">
    <property type="term" value="P:cell wall organization"/>
    <property type="evidence" value="ECO:0007669"/>
    <property type="project" value="UniProtKB-KW"/>
</dbReference>
<evidence type="ECO:0000313" key="18">
    <source>
        <dbReference type="EMBL" id="RGO48302.1"/>
    </source>
</evidence>
<evidence type="ECO:0000256" key="1">
    <source>
        <dbReference type="ARBA" id="ARBA00004496"/>
    </source>
</evidence>
<evidence type="ECO:0000313" key="23">
    <source>
        <dbReference type="EMBL" id="RHA01706.1"/>
    </source>
</evidence>
<dbReference type="Pfam" id="PF00275">
    <property type="entry name" value="EPSP_synthase"/>
    <property type="match status" value="1"/>
</dbReference>
<dbReference type="GO" id="GO:0005737">
    <property type="term" value="C:cytoplasm"/>
    <property type="evidence" value="ECO:0007669"/>
    <property type="project" value="UniProtKB-SubCell"/>
</dbReference>
<evidence type="ECO:0000313" key="14">
    <source>
        <dbReference type="EMBL" id="NME57877.1"/>
    </source>
</evidence>
<evidence type="ECO:0000256" key="6">
    <source>
        <dbReference type="ARBA" id="ARBA00022960"/>
    </source>
</evidence>
<sequence length="430" mass="46468">MEQYIIKGGHPLVGEVEIGGAKNAALAILAAAIMTDETVRIENLPDVNDINVLLDAIAGIGAMVQRTDRHTVKINAKAIHDFNIEYDYIKKIRASYYLLGAMLGKYKHAEVALPGGCNIGSRPIDQHLKGFRALGADVEIEYGKILAEADRLVGKHIYFDVVSVGATINVMMAATMAEGLTIMENVAKEPHVVDVANFLNSMGANIRGAGTDVIKIRGVQKLHGTDYSVIPDQIEAGTFMFAAAATKGDVTVLNVIPKHLEATIAKLLEIGCEVEEFDDAVRVVSKGDLRSTHVKTLPYPGFPTDMQPQMGVTLALCKGTSIVTESIFENRFKYLDELARMGANVKVEGNSATIEGVEKLSGARVSAPDLRAGAALCIAGLATDGITIVDDIVYIQRGYERFEEKIRGIGGIIERVSTEREIQKFKLKVS</sequence>
<protein>
    <recommendedName>
        <fullName evidence="12">UDP-N-acetylglucosamine 1-carboxyvinyltransferase</fullName>
        <ecNumber evidence="12">2.5.1.7</ecNumber>
    </recommendedName>
    <alternativeName>
        <fullName evidence="12">Enoylpyruvate transferase</fullName>
    </alternativeName>
    <alternativeName>
        <fullName evidence="12">UDP-N-acetylglucosamine enolpyruvyl transferase</fullName>
        <shortName evidence="12">EPT</shortName>
    </alternativeName>
</protein>
<dbReference type="InterPro" id="IPR013792">
    <property type="entry name" value="RNA3'P_cycl/enolpyr_Trfase_a/b"/>
</dbReference>
<dbReference type="Gene3D" id="3.65.10.10">
    <property type="entry name" value="Enolpyruvate transferase domain"/>
    <property type="match status" value="2"/>
</dbReference>
<evidence type="ECO:0000313" key="19">
    <source>
        <dbReference type="EMBL" id="RGR59267.1"/>
    </source>
</evidence>
<feature type="binding site" evidence="12">
    <location>
        <begin position="122"/>
        <end position="126"/>
    </location>
    <ligand>
        <name>UDP-N-acetyl-alpha-D-glucosamine</name>
        <dbReference type="ChEBI" id="CHEBI:57705"/>
    </ligand>
</feature>
<dbReference type="EMBL" id="QRUK01000009">
    <property type="protein sequence ID" value="RGR59267.1"/>
    <property type="molecule type" value="Genomic_DNA"/>
</dbReference>
<feature type="binding site" evidence="12">
    <location>
        <position position="327"/>
    </location>
    <ligand>
        <name>UDP-N-acetyl-alpha-D-glucosamine</name>
        <dbReference type="ChEBI" id="CHEBI:57705"/>
    </ligand>
</feature>
<keyword evidence="4 12" id="KW-0132">Cell division</keyword>